<evidence type="ECO:0000313" key="3">
    <source>
        <dbReference type="EMBL" id="CAB4684608.1"/>
    </source>
</evidence>
<dbReference type="AlphaFoldDB" id="A0A6J6NI97"/>
<dbReference type="PANTHER" id="PTHR10566:SF113">
    <property type="entry name" value="PROTEIN ACTIVITY OF BC1 COMPLEX KINASE 7, CHLOROPLASTIC"/>
    <property type="match status" value="1"/>
</dbReference>
<sequence length="546" mass="60268">MSTPPVAPDSATSEAASGPADLAIGSFSNNPPWIVEPASMPWREVVDSIRWLTKHDLPELTSARRLPDVKRAVTVVADFGSAIGMWWATGRRKGKAGDRAESRADLSRRLRRSIERLGPTYIKLAQIISSGEGLFPEELVNEFKKCRDQVPAQPFDVVRATVEEDFGARLEDIFASFDETPLAAASIAQVHAAVLLTGEPVVVKVQRTTVALLVNKDIRVMAWLAPFLVGRLPFASLANPPALVELFAETISEELDFRLEAQNMLDVAASFVALKQRGYIVPRPHPTLVTRRVLVMERLSGFNFDDVDSMRDAGVDTHEVVRTGMIGFMEGAIIEGIFHGDLHGGNLFVLPDGKVALLDFGITGRMDERQRRAFLRLMLGATVNDVHMQIAALCELGALPLDTDIDAVIADLGLGAPTIDPTTADPDEMIQEVQKIVKMLLGYGARMPKELMLYVKNLVFLDGAIARLVPDLDIFAEITQISMYFVQNHGEKLFAEAGFDASAFEIDLTGVKDSIGLERSTDRFTYRDLQERRELIKTRFEKRGVN</sequence>
<dbReference type="CDD" id="cd05121">
    <property type="entry name" value="ABC1_ADCK3-like"/>
    <property type="match status" value="1"/>
</dbReference>
<protein>
    <submittedName>
        <fullName evidence="3">Unannotated protein</fullName>
    </submittedName>
</protein>
<accession>A0A6J6NI97</accession>
<dbReference type="InterPro" id="IPR011009">
    <property type="entry name" value="Kinase-like_dom_sf"/>
</dbReference>
<organism evidence="3">
    <name type="scientific">freshwater metagenome</name>
    <dbReference type="NCBI Taxonomy" id="449393"/>
    <lineage>
        <taxon>unclassified sequences</taxon>
        <taxon>metagenomes</taxon>
        <taxon>ecological metagenomes</taxon>
    </lineage>
</organism>
<proteinExistence type="inferred from homology"/>
<reference evidence="3" key="1">
    <citation type="submission" date="2020-05" db="EMBL/GenBank/DDBJ databases">
        <authorList>
            <person name="Chiriac C."/>
            <person name="Salcher M."/>
            <person name="Ghai R."/>
            <person name="Kavagutti S V."/>
        </authorList>
    </citation>
    <scope>NUCLEOTIDE SEQUENCE</scope>
</reference>
<gene>
    <name evidence="3" type="ORF">UFOPK2350_01239</name>
</gene>
<dbReference type="SUPFAM" id="SSF56112">
    <property type="entry name" value="Protein kinase-like (PK-like)"/>
    <property type="match status" value="1"/>
</dbReference>
<dbReference type="EMBL" id="CAEZXE010000114">
    <property type="protein sequence ID" value="CAB4684608.1"/>
    <property type="molecule type" value="Genomic_DNA"/>
</dbReference>
<evidence type="ECO:0000256" key="1">
    <source>
        <dbReference type="ARBA" id="ARBA00009670"/>
    </source>
</evidence>
<dbReference type="PANTHER" id="PTHR10566">
    <property type="entry name" value="CHAPERONE-ACTIVITY OF BC1 COMPLEX CABC1 -RELATED"/>
    <property type="match status" value="1"/>
</dbReference>
<dbReference type="InterPro" id="IPR004147">
    <property type="entry name" value="ABC1_dom"/>
</dbReference>
<feature type="domain" description="ABC1 atypical kinase-like" evidence="2">
    <location>
        <begin position="146"/>
        <end position="386"/>
    </location>
</feature>
<dbReference type="Pfam" id="PF03109">
    <property type="entry name" value="ABC1"/>
    <property type="match status" value="1"/>
</dbReference>
<name>A0A6J6NI97_9ZZZZ</name>
<comment type="similarity">
    <text evidence="1">Belongs to the protein kinase superfamily. ADCK protein kinase family.</text>
</comment>
<dbReference type="InterPro" id="IPR050154">
    <property type="entry name" value="UbiB_kinase"/>
</dbReference>
<evidence type="ECO:0000259" key="2">
    <source>
        <dbReference type="Pfam" id="PF03109"/>
    </source>
</evidence>